<dbReference type="AlphaFoldDB" id="A0A3P8ZNT6"/>
<keyword evidence="6 11" id="KW-0378">Hydrolase</keyword>
<evidence type="ECO:0000256" key="1">
    <source>
        <dbReference type="ARBA" id="ARBA00001936"/>
    </source>
</evidence>
<dbReference type="GeneTree" id="ENSGT00940000156633"/>
<dbReference type="Proteomes" id="UP000265140">
    <property type="component" value="Chromosome 24"/>
</dbReference>
<dbReference type="SUPFAM" id="SSF81606">
    <property type="entry name" value="PP2C-like"/>
    <property type="match status" value="1"/>
</dbReference>
<accession>A0A3P8ZNT6</accession>
<reference evidence="13" key="4">
    <citation type="submission" date="2025-09" db="UniProtKB">
        <authorList>
            <consortium name="Ensembl"/>
        </authorList>
    </citation>
    <scope>IDENTIFICATION</scope>
</reference>
<evidence type="ECO:0000256" key="7">
    <source>
        <dbReference type="ARBA" id="ARBA00022912"/>
    </source>
</evidence>
<evidence type="ECO:0000256" key="9">
    <source>
        <dbReference type="ARBA" id="ARBA00023128"/>
    </source>
</evidence>
<dbReference type="GO" id="GO:0004722">
    <property type="term" value="F:protein serine/threonine phosphatase activity"/>
    <property type="evidence" value="ECO:0007669"/>
    <property type="project" value="UniProtKB-EC"/>
</dbReference>
<name>A0A3P8ZNT6_ESOLU</name>
<feature type="domain" description="PPM-type phosphatase" evidence="12">
    <location>
        <begin position="105"/>
        <end position="357"/>
    </location>
</feature>
<dbReference type="GO" id="GO:0005759">
    <property type="term" value="C:mitochondrial matrix"/>
    <property type="evidence" value="ECO:0007669"/>
    <property type="project" value="UniProtKB-SubCell"/>
</dbReference>
<evidence type="ECO:0000313" key="13">
    <source>
        <dbReference type="Ensembl" id="ENSELUP00000030325.3"/>
    </source>
</evidence>
<dbReference type="EC" id="3.1.3.16" evidence="4"/>
<reference evidence="13" key="3">
    <citation type="submission" date="2025-08" db="UniProtKB">
        <authorList>
            <consortium name="Ensembl"/>
        </authorList>
    </citation>
    <scope>IDENTIFICATION</scope>
</reference>
<evidence type="ECO:0000256" key="3">
    <source>
        <dbReference type="ARBA" id="ARBA00006702"/>
    </source>
</evidence>
<dbReference type="SMART" id="SM00331">
    <property type="entry name" value="PP2C_SIG"/>
    <property type="match status" value="1"/>
</dbReference>
<dbReference type="Ensembl" id="ENSELUT00000008613.3">
    <property type="protein sequence ID" value="ENSELUP00000030325.3"/>
    <property type="gene ID" value="ENSELUG00000007501.3"/>
</dbReference>
<dbReference type="PROSITE" id="PS51746">
    <property type="entry name" value="PPM_2"/>
    <property type="match status" value="1"/>
</dbReference>
<evidence type="ECO:0000259" key="12">
    <source>
        <dbReference type="PROSITE" id="PS51746"/>
    </source>
</evidence>
<organism evidence="13 14">
    <name type="scientific">Esox lucius</name>
    <name type="common">Northern pike</name>
    <dbReference type="NCBI Taxonomy" id="8010"/>
    <lineage>
        <taxon>Eukaryota</taxon>
        <taxon>Metazoa</taxon>
        <taxon>Chordata</taxon>
        <taxon>Craniata</taxon>
        <taxon>Vertebrata</taxon>
        <taxon>Euteleostomi</taxon>
        <taxon>Actinopterygii</taxon>
        <taxon>Neopterygii</taxon>
        <taxon>Teleostei</taxon>
        <taxon>Protacanthopterygii</taxon>
        <taxon>Esociformes</taxon>
        <taxon>Esocidae</taxon>
        <taxon>Esox</taxon>
    </lineage>
</organism>
<dbReference type="GO" id="GO:0046872">
    <property type="term" value="F:metal ion binding"/>
    <property type="evidence" value="ECO:0007669"/>
    <property type="project" value="UniProtKB-KW"/>
</dbReference>
<dbReference type="InterPro" id="IPR015655">
    <property type="entry name" value="PP2C"/>
</dbReference>
<evidence type="ECO:0000256" key="2">
    <source>
        <dbReference type="ARBA" id="ARBA00004305"/>
    </source>
</evidence>
<keyword evidence="9" id="KW-0496">Mitochondrion</keyword>
<dbReference type="CDD" id="cd00143">
    <property type="entry name" value="PP2Cc"/>
    <property type="match status" value="1"/>
</dbReference>
<dbReference type="InterPro" id="IPR001932">
    <property type="entry name" value="PPM-type_phosphatase-like_dom"/>
</dbReference>
<dbReference type="STRING" id="8010.ENSELUP00000030325"/>
<dbReference type="PROSITE" id="PS01032">
    <property type="entry name" value="PPM_1"/>
    <property type="match status" value="1"/>
</dbReference>
<keyword evidence="8" id="KW-0809">Transit peptide</keyword>
<reference evidence="13" key="2">
    <citation type="submission" date="2020-02" db="EMBL/GenBank/DDBJ databases">
        <title>Esox lucius (northern pike) genome, fEsoLuc1, primary haplotype.</title>
        <authorList>
            <person name="Myers G."/>
            <person name="Karagic N."/>
            <person name="Meyer A."/>
            <person name="Pippel M."/>
            <person name="Reichard M."/>
            <person name="Winkler S."/>
            <person name="Tracey A."/>
            <person name="Sims Y."/>
            <person name="Howe K."/>
            <person name="Rhie A."/>
            <person name="Formenti G."/>
            <person name="Durbin R."/>
            <person name="Fedrigo O."/>
            <person name="Jarvis E.D."/>
        </authorList>
    </citation>
    <scope>NUCLEOTIDE SEQUENCE [LARGE SCALE GENOMIC DNA]</scope>
</reference>
<evidence type="ECO:0000256" key="5">
    <source>
        <dbReference type="ARBA" id="ARBA00022723"/>
    </source>
</evidence>
<evidence type="ECO:0000256" key="11">
    <source>
        <dbReference type="RuleBase" id="RU003465"/>
    </source>
</evidence>
<comment type="similarity">
    <text evidence="3 11">Belongs to the PP2C family.</text>
</comment>
<dbReference type="InParanoid" id="A0A3P8ZNT6"/>
<evidence type="ECO:0000256" key="8">
    <source>
        <dbReference type="ARBA" id="ARBA00022946"/>
    </source>
</evidence>
<keyword evidence="14" id="KW-1185">Reference proteome</keyword>
<evidence type="ECO:0000256" key="10">
    <source>
        <dbReference type="ARBA" id="ARBA00023211"/>
    </source>
</evidence>
<gene>
    <name evidence="13" type="primary">PPM1K</name>
</gene>
<keyword evidence="7 11" id="KW-0904">Protein phosphatase</keyword>
<keyword evidence="5" id="KW-0479">Metal-binding</keyword>
<dbReference type="PANTHER" id="PTHR47992">
    <property type="entry name" value="PROTEIN PHOSPHATASE"/>
    <property type="match status" value="1"/>
</dbReference>
<proteinExistence type="inferred from homology"/>
<dbReference type="InterPro" id="IPR000222">
    <property type="entry name" value="PP2C_BS"/>
</dbReference>
<reference evidence="14" key="1">
    <citation type="journal article" date="2014" name="PLoS ONE">
        <title>The genome and linkage map of the northern pike (Esox lucius): conserved synteny revealed between the salmonid sister group and the Neoteleostei.</title>
        <authorList>
            <person name="Rondeau E.B."/>
            <person name="Minkley D.R."/>
            <person name="Leong J.S."/>
            <person name="Messmer A.M."/>
            <person name="Jantzen J.R."/>
            <person name="von Schalburg K.R."/>
            <person name="Lemon C."/>
            <person name="Bird N.H."/>
            <person name="Koop B.F."/>
        </authorList>
    </citation>
    <scope>NUCLEOTIDE SEQUENCE</scope>
</reference>
<dbReference type="Bgee" id="ENSELUG00000007501">
    <property type="expression patterns" value="Expressed in muscle tissue and 11 other cell types or tissues"/>
</dbReference>
<evidence type="ECO:0000256" key="4">
    <source>
        <dbReference type="ARBA" id="ARBA00013081"/>
    </source>
</evidence>
<dbReference type="InterPro" id="IPR036457">
    <property type="entry name" value="PPM-type-like_dom_sf"/>
</dbReference>
<dbReference type="Gene3D" id="3.60.40.10">
    <property type="entry name" value="PPM-type phosphatase domain"/>
    <property type="match status" value="1"/>
</dbReference>
<dbReference type="FunFam" id="3.60.40.10:FF:000033">
    <property type="entry name" value="Protein phosphatase 1K, mitochondrial"/>
    <property type="match status" value="1"/>
</dbReference>
<keyword evidence="10" id="KW-0464">Manganese</keyword>
<protein>
    <recommendedName>
        <fullName evidence="4">protein-serine/threonine phosphatase</fullName>
        <ecNumber evidence="4">3.1.3.16</ecNumber>
    </recommendedName>
</protein>
<evidence type="ECO:0000313" key="14">
    <source>
        <dbReference type="Proteomes" id="UP000265140"/>
    </source>
</evidence>
<evidence type="ECO:0000256" key="6">
    <source>
        <dbReference type="ARBA" id="ARBA00022801"/>
    </source>
</evidence>
<comment type="subcellular location">
    <subcellularLocation>
        <location evidence="2">Mitochondrion matrix</location>
    </subcellularLocation>
</comment>
<dbReference type="SMART" id="SM00332">
    <property type="entry name" value="PP2Cc"/>
    <property type="match status" value="1"/>
</dbReference>
<sequence length="383" mass="42101">MSSTVFINLVRCGRSPVGRRAASLTVRSIPNTSFRSPLSSPLCPLSSRGAARLCRNRSTRFDPDGSGRPTPWDSFGIWDDRIEEPILLPPSIRYGKPIPQVSLSRVGSASFLGQRRVNEDRLQVGQLSDNVVYFAVFDGHGGGHAAEYCETYMEKYIRDALQQEEDLEKALTLAFLELDKGLLTHVSYFGNASFLTAGTTATVAVLRDGVELVVASVGDSRALLCRKGRARKLTTDHTPDRKDERQRIKLSGGFVTWNSLGQANVNGRLAMTRSIGDFHLKNTGVIALPETQRINLQHHHDTFLALTTDGINFIMNDQEICDVINQCHDPTEAANIIAEQALQYGSEDNSTIVVVPFGAWGKQESSLAGYSMSRNLASSGRWS</sequence>
<comment type="cofactor">
    <cofactor evidence="1">
        <name>Mn(2+)</name>
        <dbReference type="ChEBI" id="CHEBI:29035"/>
    </cofactor>
</comment>
<dbReference type="OMA" id="KGHANKL"/>
<dbReference type="Pfam" id="PF00481">
    <property type="entry name" value="PP2C"/>
    <property type="match status" value="1"/>
</dbReference>